<accession>A0ABN8LGA1</accession>
<name>A0ABN8LGA1_9CNID</name>
<feature type="compositionally biased region" description="Low complexity" evidence="6">
    <location>
        <begin position="325"/>
        <end position="334"/>
    </location>
</feature>
<feature type="compositionally biased region" description="Basic and acidic residues" evidence="6">
    <location>
        <begin position="222"/>
        <end position="235"/>
    </location>
</feature>
<protein>
    <recommendedName>
        <fullName evidence="2">26S proteasome non-ATPase regulatory subunit 4</fullName>
    </recommendedName>
    <alternativeName>
        <fullName evidence="5">26S proteasome regulatory subunit RPN10</fullName>
    </alternativeName>
</protein>
<proteinExistence type="inferred from homology"/>
<feature type="region of interest" description="Disordered" evidence="6">
    <location>
        <begin position="222"/>
        <end position="250"/>
    </location>
</feature>
<dbReference type="SUPFAM" id="SSF53300">
    <property type="entry name" value="vWA-like"/>
    <property type="match status" value="1"/>
</dbReference>
<keyword evidence="4" id="KW-0647">Proteasome</keyword>
<dbReference type="InterPro" id="IPR049590">
    <property type="entry name" value="PSMD4_RAZUL-like"/>
</dbReference>
<dbReference type="PROSITE" id="PS50234">
    <property type="entry name" value="VWFA"/>
    <property type="match status" value="1"/>
</dbReference>
<evidence type="ECO:0000256" key="1">
    <source>
        <dbReference type="ARBA" id="ARBA00005574"/>
    </source>
</evidence>
<evidence type="ECO:0000256" key="4">
    <source>
        <dbReference type="ARBA" id="ARBA00022942"/>
    </source>
</evidence>
<dbReference type="PANTHER" id="PTHR10223:SF0">
    <property type="entry name" value="26S PROTEASOME NON-ATPASE REGULATORY SUBUNIT 4"/>
    <property type="match status" value="1"/>
</dbReference>
<evidence type="ECO:0000313" key="9">
    <source>
        <dbReference type="Proteomes" id="UP001159427"/>
    </source>
</evidence>
<dbReference type="Pfam" id="PF02809">
    <property type="entry name" value="UIM"/>
    <property type="match status" value="3"/>
</dbReference>
<evidence type="ECO:0000256" key="3">
    <source>
        <dbReference type="ARBA" id="ARBA00022737"/>
    </source>
</evidence>
<feature type="domain" description="VWFA" evidence="7">
    <location>
        <begin position="5"/>
        <end position="187"/>
    </location>
</feature>
<feature type="compositionally biased region" description="Basic and acidic residues" evidence="6">
    <location>
        <begin position="302"/>
        <end position="316"/>
    </location>
</feature>
<feature type="compositionally biased region" description="Acidic residues" evidence="6">
    <location>
        <begin position="382"/>
        <end position="392"/>
    </location>
</feature>
<dbReference type="InterPro" id="IPR002035">
    <property type="entry name" value="VWF_A"/>
</dbReference>
<comment type="similarity">
    <text evidence="1">Belongs to the proteasome subunit S5A family.</text>
</comment>
<evidence type="ECO:0000256" key="6">
    <source>
        <dbReference type="SAM" id="MobiDB-lite"/>
    </source>
</evidence>
<dbReference type="Gene3D" id="6.10.250.120">
    <property type="match status" value="1"/>
</dbReference>
<dbReference type="Gene3D" id="1.10.287.3990">
    <property type="match status" value="1"/>
</dbReference>
<evidence type="ECO:0000259" key="7">
    <source>
        <dbReference type="PROSITE" id="PS50234"/>
    </source>
</evidence>
<dbReference type="SMART" id="SM00327">
    <property type="entry name" value="VWA"/>
    <property type="match status" value="1"/>
</dbReference>
<dbReference type="InterPro" id="IPR027040">
    <property type="entry name" value="PSMD4"/>
</dbReference>
<keyword evidence="9" id="KW-1185">Reference proteome</keyword>
<dbReference type="SMART" id="SM00726">
    <property type="entry name" value="UIM"/>
    <property type="match status" value="3"/>
</dbReference>
<dbReference type="EMBL" id="CALNXI010000011">
    <property type="protein sequence ID" value="CAH3014511.1"/>
    <property type="molecule type" value="Genomic_DNA"/>
</dbReference>
<organism evidence="8 9">
    <name type="scientific">Porites evermanni</name>
    <dbReference type="NCBI Taxonomy" id="104178"/>
    <lineage>
        <taxon>Eukaryota</taxon>
        <taxon>Metazoa</taxon>
        <taxon>Cnidaria</taxon>
        <taxon>Anthozoa</taxon>
        <taxon>Hexacorallia</taxon>
        <taxon>Scleractinia</taxon>
        <taxon>Fungiina</taxon>
        <taxon>Poritidae</taxon>
        <taxon>Porites</taxon>
    </lineage>
</organism>
<evidence type="ECO:0000313" key="8">
    <source>
        <dbReference type="EMBL" id="CAH3014511.1"/>
    </source>
</evidence>
<dbReference type="CDD" id="cd22297">
    <property type="entry name" value="PSMD4_RAZUL"/>
    <property type="match status" value="1"/>
</dbReference>
<gene>
    <name evidence="8" type="ORF">PEVE_00001787</name>
</gene>
<dbReference type="Pfam" id="PF13519">
    <property type="entry name" value="VWA_2"/>
    <property type="match status" value="1"/>
</dbReference>
<feature type="region of interest" description="Disordered" evidence="6">
    <location>
        <begin position="362"/>
        <end position="401"/>
    </location>
</feature>
<dbReference type="PANTHER" id="PTHR10223">
    <property type="entry name" value="26S PROTEASOME NON-ATPASE REGULATORY SUBUNIT 4"/>
    <property type="match status" value="1"/>
</dbReference>
<feature type="region of interest" description="Disordered" evidence="6">
    <location>
        <begin position="295"/>
        <end position="339"/>
    </location>
</feature>
<dbReference type="PROSITE" id="PS50330">
    <property type="entry name" value="UIM"/>
    <property type="match status" value="2"/>
</dbReference>
<dbReference type="InterPro" id="IPR003903">
    <property type="entry name" value="UIM_dom"/>
</dbReference>
<keyword evidence="3" id="KW-0677">Repeat</keyword>
<evidence type="ECO:0000256" key="5">
    <source>
        <dbReference type="ARBA" id="ARBA00044341"/>
    </source>
</evidence>
<evidence type="ECO:0000256" key="2">
    <source>
        <dbReference type="ARBA" id="ARBA00014934"/>
    </source>
</evidence>
<dbReference type="InterPro" id="IPR036465">
    <property type="entry name" value="vWFA_dom_sf"/>
</dbReference>
<reference evidence="8 9" key="1">
    <citation type="submission" date="2022-05" db="EMBL/GenBank/DDBJ databases">
        <authorList>
            <consortium name="Genoscope - CEA"/>
            <person name="William W."/>
        </authorList>
    </citation>
    <scope>NUCLEOTIDE SEQUENCE [LARGE SCALE GENOMIC DNA]</scope>
</reference>
<sequence length="401" mass="43982">MVLESTVVCVDNSEWMRNGDFLPTRLQAQQDAVSMVCRSKTRQNPENNVGLITLASLEVLVTLTPDVGKILSSLHRVQFKGAINFLTAVKIAHLVLKHRQGKNHKMRIVVFVGSPVEADDKDLVKLAKKLKKEKVNVDVVNFGEETINSEKLTTFINTINGKDGNLCHLVTVPPGPLLSDALISSPILQGEDGAGPGMEYASEYGFDPNSDPELALALRVSMEEQRQRQEEEARRATAASGDDTPTPQAPIADSEEAMLQQALSMSTPQTPVFDFSAMTEEQQIEYAMRLSLQNMEAESGADGEKDVEKDKDEKQEQAGASAMETDTQGDGTQDITEVMSDTDFIQNVLKNLPGVDPSSEAIQKVMVSLAQQDSEDAKGRDDQDEPMGEEDTDKDKKKDKE</sequence>
<comment type="caution">
    <text evidence="8">The sequence shown here is derived from an EMBL/GenBank/DDBJ whole genome shotgun (WGS) entry which is preliminary data.</text>
</comment>
<dbReference type="Proteomes" id="UP001159427">
    <property type="component" value="Unassembled WGS sequence"/>
</dbReference>
<dbReference type="Gene3D" id="3.40.50.410">
    <property type="entry name" value="von Willebrand factor, type A domain"/>
    <property type="match status" value="1"/>
</dbReference>